<evidence type="ECO:0000313" key="3">
    <source>
        <dbReference type="Proteomes" id="UP000679848"/>
    </source>
</evidence>
<dbReference type="KEGG" id="pfaa:MM59RIKEN_22450"/>
<dbReference type="PANTHER" id="PTHR33164:SF43">
    <property type="entry name" value="HTH-TYPE TRANSCRIPTIONAL REPRESSOR YETL"/>
    <property type="match status" value="1"/>
</dbReference>
<reference evidence="2" key="1">
    <citation type="submission" date="2020-09" db="EMBL/GenBank/DDBJ databases">
        <title>New species isolated from human feces.</title>
        <authorList>
            <person name="Kitahara M."/>
            <person name="Shigeno Y."/>
            <person name="Shime M."/>
            <person name="Matsumoto Y."/>
            <person name="Nakamura S."/>
            <person name="Motooka D."/>
            <person name="Fukuoka S."/>
            <person name="Nishikawa H."/>
            <person name="Benno Y."/>
        </authorList>
    </citation>
    <scope>NUCLEOTIDE SEQUENCE</scope>
    <source>
        <strain evidence="2">MM59</strain>
    </source>
</reference>
<dbReference type="SMART" id="SM00347">
    <property type="entry name" value="HTH_MARR"/>
    <property type="match status" value="1"/>
</dbReference>
<evidence type="ECO:0000259" key="1">
    <source>
        <dbReference type="PROSITE" id="PS50995"/>
    </source>
</evidence>
<dbReference type="GO" id="GO:0003700">
    <property type="term" value="F:DNA-binding transcription factor activity"/>
    <property type="evidence" value="ECO:0007669"/>
    <property type="project" value="InterPro"/>
</dbReference>
<dbReference type="InterPro" id="IPR036388">
    <property type="entry name" value="WH-like_DNA-bd_sf"/>
</dbReference>
<dbReference type="GO" id="GO:0006950">
    <property type="term" value="P:response to stress"/>
    <property type="evidence" value="ECO:0007669"/>
    <property type="project" value="TreeGrafter"/>
</dbReference>
<sequence>MEFWDHLFLFKRLYDQTMDPIAQQWDLTRMELDILLFLANAPAYDTAADIVERRRLTKSHVSVSIHSLIRRGWLERSYLPGNRKSAHLRLLPASSSAVADGQAAQAALRVQLSQGMTTEERAALESAFTRIGENLRLAFKGDA</sequence>
<accession>A0A810QGG6</accession>
<feature type="domain" description="HTH marR-type" evidence="1">
    <location>
        <begin position="1"/>
        <end position="133"/>
    </location>
</feature>
<dbReference type="InterPro" id="IPR039422">
    <property type="entry name" value="MarR/SlyA-like"/>
</dbReference>
<dbReference type="PROSITE" id="PS50995">
    <property type="entry name" value="HTH_MARR_2"/>
    <property type="match status" value="1"/>
</dbReference>
<dbReference type="RefSeq" id="WP_055179911.1">
    <property type="nucleotide sequence ID" value="NZ_AP023420.1"/>
</dbReference>
<dbReference type="Pfam" id="PF12802">
    <property type="entry name" value="MarR_2"/>
    <property type="match status" value="1"/>
</dbReference>
<protein>
    <recommendedName>
        <fullName evidence="1">HTH marR-type domain-containing protein</fullName>
    </recommendedName>
</protein>
<gene>
    <name evidence="2" type="ORF">MM59RIKEN_22450</name>
</gene>
<organism evidence="2 3">
    <name type="scientific">Pusillibacter faecalis</name>
    <dbReference type="NCBI Taxonomy" id="2714358"/>
    <lineage>
        <taxon>Bacteria</taxon>
        <taxon>Bacillati</taxon>
        <taxon>Bacillota</taxon>
        <taxon>Clostridia</taxon>
        <taxon>Eubacteriales</taxon>
        <taxon>Oscillospiraceae</taxon>
        <taxon>Pusillibacter</taxon>
    </lineage>
</organism>
<proteinExistence type="predicted"/>
<name>A0A810QGG6_9FIRM</name>
<dbReference type="InterPro" id="IPR036390">
    <property type="entry name" value="WH_DNA-bd_sf"/>
</dbReference>
<dbReference type="PANTHER" id="PTHR33164">
    <property type="entry name" value="TRANSCRIPTIONAL REGULATOR, MARR FAMILY"/>
    <property type="match status" value="1"/>
</dbReference>
<dbReference type="Gene3D" id="1.10.10.10">
    <property type="entry name" value="Winged helix-like DNA-binding domain superfamily/Winged helix DNA-binding domain"/>
    <property type="match status" value="1"/>
</dbReference>
<dbReference type="AlphaFoldDB" id="A0A810QGG6"/>
<dbReference type="Proteomes" id="UP000679848">
    <property type="component" value="Chromosome"/>
</dbReference>
<keyword evidence="3" id="KW-1185">Reference proteome</keyword>
<dbReference type="InterPro" id="IPR000835">
    <property type="entry name" value="HTH_MarR-typ"/>
</dbReference>
<evidence type="ECO:0000313" key="2">
    <source>
        <dbReference type="EMBL" id="BCK84926.1"/>
    </source>
</evidence>
<dbReference type="SUPFAM" id="SSF46785">
    <property type="entry name" value="Winged helix' DNA-binding domain"/>
    <property type="match status" value="1"/>
</dbReference>
<dbReference type="EMBL" id="AP023420">
    <property type="protein sequence ID" value="BCK84926.1"/>
    <property type="molecule type" value="Genomic_DNA"/>
</dbReference>